<dbReference type="OrthoDB" id="9809772at2"/>
<evidence type="ECO:0000256" key="4">
    <source>
        <dbReference type="PROSITE-ProRule" id="PRU00335"/>
    </source>
</evidence>
<feature type="DNA-binding region" description="H-T-H motif" evidence="4">
    <location>
        <begin position="25"/>
        <end position="44"/>
    </location>
</feature>
<dbReference type="SUPFAM" id="SSF46689">
    <property type="entry name" value="Homeodomain-like"/>
    <property type="match status" value="1"/>
</dbReference>
<dbReference type="PROSITE" id="PS50977">
    <property type="entry name" value="HTH_TETR_2"/>
    <property type="match status" value="1"/>
</dbReference>
<dbReference type="Pfam" id="PF00440">
    <property type="entry name" value="TetR_N"/>
    <property type="match status" value="1"/>
</dbReference>
<keyword evidence="7" id="KW-1185">Reference proteome</keyword>
<dbReference type="InterPro" id="IPR009057">
    <property type="entry name" value="Homeodomain-like_sf"/>
</dbReference>
<proteinExistence type="predicted"/>
<dbReference type="Proteomes" id="UP000261174">
    <property type="component" value="Unassembled WGS sequence"/>
</dbReference>
<keyword evidence="2 4" id="KW-0238">DNA-binding</keyword>
<evidence type="ECO:0000259" key="5">
    <source>
        <dbReference type="PROSITE" id="PS50977"/>
    </source>
</evidence>
<evidence type="ECO:0000256" key="1">
    <source>
        <dbReference type="ARBA" id="ARBA00023015"/>
    </source>
</evidence>
<accession>A0A3E1P0M9</accession>
<gene>
    <name evidence="6" type="ORF">DXN04_17475</name>
</gene>
<dbReference type="InterPro" id="IPR001647">
    <property type="entry name" value="HTH_TetR"/>
</dbReference>
<sequence>MQDTKDKIVGLADQLIKTKGFNSFSYKDISDPLAIKNAAIHYHFPNKADLGMAVLEQEFNILNTGIANWEALPEDHQLRHLIGSFANKCSSHMACIMGSLSPDYNTLPSNMQERLREFSAAVIKWVTQCLHNGREKGIFSFKGAPEDRALMIVSNLLASLLLSRVMGESAFEKISKQLLDDIL</sequence>
<reference evidence="6 7" key="1">
    <citation type="submission" date="2018-08" db="EMBL/GenBank/DDBJ databases">
        <title>Chitinophaga sp. K20C18050901, a novel bacterium isolated from forest soil.</title>
        <authorList>
            <person name="Wang C."/>
        </authorList>
    </citation>
    <scope>NUCLEOTIDE SEQUENCE [LARGE SCALE GENOMIC DNA]</scope>
    <source>
        <strain evidence="6 7">K20C18050901</strain>
    </source>
</reference>
<keyword evidence="1" id="KW-0805">Transcription regulation</keyword>
<keyword evidence="3" id="KW-0804">Transcription</keyword>
<dbReference type="RefSeq" id="WP_116854673.1">
    <property type="nucleotide sequence ID" value="NZ_QTJV01000006.1"/>
</dbReference>
<evidence type="ECO:0000256" key="3">
    <source>
        <dbReference type="ARBA" id="ARBA00023163"/>
    </source>
</evidence>
<dbReference type="InterPro" id="IPR036271">
    <property type="entry name" value="Tet_transcr_reg_TetR-rel_C_sf"/>
</dbReference>
<evidence type="ECO:0000313" key="6">
    <source>
        <dbReference type="EMBL" id="RFM33751.1"/>
    </source>
</evidence>
<comment type="caution">
    <text evidence="6">The sequence shown here is derived from an EMBL/GenBank/DDBJ whole genome shotgun (WGS) entry which is preliminary data.</text>
</comment>
<dbReference type="PANTHER" id="PTHR47506">
    <property type="entry name" value="TRANSCRIPTIONAL REGULATORY PROTEIN"/>
    <property type="match status" value="1"/>
</dbReference>
<protein>
    <submittedName>
        <fullName evidence="6">TetR/AcrR family transcriptional regulator</fullName>
    </submittedName>
</protein>
<dbReference type="EMBL" id="QTJV01000006">
    <property type="protein sequence ID" value="RFM33751.1"/>
    <property type="molecule type" value="Genomic_DNA"/>
</dbReference>
<dbReference type="Gene3D" id="1.10.357.10">
    <property type="entry name" value="Tetracycline Repressor, domain 2"/>
    <property type="match status" value="1"/>
</dbReference>
<evidence type="ECO:0000313" key="7">
    <source>
        <dbReference type="Proteomes" id="UP000261174"/>
    </source>
</evidence>
<dbReference type="SUPFAM" id="SSF48498">
    <property type="entry name" value="Tetracyclin repressor-like, C-terminal domain"/>
    <property type="match status" value="1"/>
</dbReference>
<dbReference type="PANTHER" id="PTHR47506:SF6">
    <property type="entry name" value="HTH-TYPE TRANSCRIPTIONAL REPRESSOR NEMR"/>
    <property type="match status" value="1"/>
</dbReference>
<evidence type="ECO:0000256" key="2">
    <source>
        <dbReference type="ARBA" id="ARBA00023125"/>
    </source>
</evidence>
<name>A0A3E1P0M9_9BACT</name>
<feature type="domain" description="HTH tetR-type" evidence="5">
    <location>
        <begin position="2"/>
        <end position="62"/>
    </location>
</feature>
<dbReference type="AlphaFoldDB" id="A0A3E1P0M9"/>
<dbReference type="GO" id="GO:0003677">
    <property type="term" value="F:DNA binding"/>
    <property type="evidence" value="ECO:0007669"/>
    <property type="project" value="UniProtKB-UniRule"/>
</dbReference>
<organism evidence="6 7">
    <name type="scientific">Chitinophaga silvisoli</name>
    <dbReference type="NCBI Taxonomy" id="2291814"/>
    <lineage>
        <taxon>Bacteria</taxon>
        <taxon>Pseudomonadati</taxon>
        <taxon>Bacteroidota</taxon>
        <taxon>Chitinophagia</taxon>
        <taxon>Chitinophagales</taxon>
        <taxon>Chitinophagaceae</taxon>
        <taxon>Chitinophaga</taxon>
    </lineage>
</organism>